<reference evidence="15" key="1">
    <citation type="submission" date="2020-04" db="EMBL/GenBank/DDBJ databases">
        <authorList>
            <person name="Neveu A P."/>
        </authorList>
    </citation>
    <scope>NUCLEOTIDE SEQUENCE</scope>
    <source>
        <tissue evidence="15">Whole embryo</tissue>
    </source>
</reference>
<evidence type="ECO:0000256" key="6">
    <source>
        <dbReference type="ARBA" id="ARBA00022788"/>
    </source>
</evidence>
<dbReference type="PANTHER" id="PTHR10528:SF17">
    <property type="entry name" value="AF4_FMR2 FAMILY MEMBER LILLI"/>
    <property type="match status" value="1"/>
</dbReference>
<evidence type="ECO:0000313" key="15">
    <source>
        <dbReference type="EMBL" id="CAB3220449.1"/>
    </source>
</evidence>
<dbReference type="GO" id="GO:0032783">
    <property type="term" value="C:super elongation complex"/>
    <property type="evidence" value="ECO:0007669"/>
    <property type="project" value="TreeGrafter"/>
</dbReference>
<evidence type="ECO:0000256" key="1">
    <source>
        <dbReference type="ARBA" id="ARBA00004123"/>
    </source>
</evidence>
<proteinExistence type="evidence at transcript level"/>
<evidence type="ECO:0000256" key="2">
    <source>
        <dbReference type="ARBA" id="ARBA00007354"/>
    </source>
</evidence>
<feature type="compositionally biased region" description="Basic residues" evidence="13">
    <location>
        <begin position="432"/>
        <end position="442"/>
    </location>
</feature>
<evidence type="ECO:0000256" key="8">
    <source>
        <dbReference type="ARBA" id="ARBA00023125"/>
    </source>
</evidence>
<feature type="compositionally biased region" description="Low complexity" evidence="13">
    <location>
        <begin position="530"/>
        <end position="548"/>
    </location>
</feature>
<comment type="function">
    <text evidence="11">Has a role in transcriptional regulation. Acts in parallel with the Ras/MAPK and the PI3K/PKB pathways in the control of cell identity and cellular growth. Essential for regulation of the cytoskeleton and cell growth but not for cell proliferation or growth rate. Required specifically for the microtubule-based basal transport of lipid droplets. Plays a partially redundant function downstream of Raf in cell fate specification in the developing eye. Pair-rule protein that regulates embryonic cellularization, gastrulation and segmentation.</text>
</comment>
<feature type="domain" description="AF4/FMR2 C-terminal homology" evidence="14">
    <location>
        <begin position="987"/>
        <end position="1278"/>
    </location>
</feature>
<keyword evidence="6" id="KW-0562">Pair-rule protein</keyword>
<dbReference type="Pfam" id="PF05110">
    <property type="entry name" value="AF-4"/>
    <property type="match status" value="1"/>
</dbReference>
<evidence type="ECO:0000256" key="13">
    <source>
        <dbReference type="SAM" id="MobiDB-lite"/>
    </source>
</evidence>
<feature type="compositionally biased region" description="Basic and acidic residues" evidence="13">
    <location>
        <begin position="491"/>
        <end position="526"/>
    </location>
</feature>
<feature type="region of interest" description="Disordered" evidence="13">
    <location>
        <begin position="1130"/>
        <end position="1153"/>
    </location>
</feature>
<feature type="compositionally biased region" description="Polar residues" evidence="13">
    <location>
        <begin position="951"/>
        <end position="968"/>
    </location>
</feature>
<feature type="compositionally biased region" description="Low complexity" evidence="13">
    <location>
        <begin position="933"/>
        <end position="950"/>
    </location>
</feature>
<feature type="compositionally biased region" description="Polar residues" evidence="13">
    <location>
        <begin position="919"/>
        <end position="930"/>
    </location>
</feature>
<feature type="compositionally biased region" description="Polar residues" evidence="13">
    <location>
        <begin position="164"/>
        <end position="191"/>
    </location>
</feature>
<keyword evidence="10" id="KW-0539">Nucleus</keyword>
<feature type="compositionally biased region" description="Polar residues" evidence="13">
    <location>
        <begin position="377"/>
        <end position="424"/>
    </location>
</feature>
<organism evidence="15">
    <name type="scientific">Phallusia mammillata</name>
    <dbReference type="NCBI Taxonomy" id="59560"/>
    <lineage>
        <taxon>Eukaryota</taxon>
        <taxon>Metazoa</taxon>
        <taxon>Chordata</taxon>
        <taxon>Tunicata</taxon>
        <taxon>Ascidiacea</taxon>
        <taxon>Phlebobranchia</taxon>
        <taxon>Ascidiidae</taxon>
        <taxon>Phallusia</taxon>
    </lineage>
</organism>
<evidence type="ECO:0000259" key="14">
    <source>
        <dbReference type="Pfam" id="PF18876"/>
    </source>
</evidence>
<feature type="compositionally biased region" description="Basic and acidic residues" evidence="13">
    <location>
        <begin position="895"/>
        <end position="913"/>
    </location>
</feature>
<keyword evidence="7" id="KW-0805">Transcription regulation</keyword>
<evidence type="ECO:0000256" key="10">
    <source>
        <dbReference type="ARBA" id="ARBA00023242"/>
    </source>
</evidence>
<dbReference type="GO" id="GO:0007366">
    <property type="term" value="P:periodic partitioning by pair rule gene"/>
    <property type="evidence" value="ECO:0007669"/>
    <property type="project" value="UniProtKB-KW"/>
</dbReference>
<feature type="compositionally biased region" description="Polar residues" evidence="13">
    <location>
        <begin position="702"/>
        <end position="713"/>
    </location>
</feature>
<evidence type="ECO:0000256" key="11">
    <source>
        <dbReference type="ARBA" id="ARBA00024653"/>
    </source>
</evidence>
<comment type="subcellular location">
    <subcellularLocation>
        <location evidence="1">Nucleus</location>
    </subcellularLocation>
</comment>
<evidence type="ECO:0000256" key="9">
    <source>
        <dbReference type="ARBA" id="ARBA00023163"/>
    </source>
</evidence>
<feature type="region of interest" description="Disordered" evidence="13">
    <location>
        <begin position="1"/>
        <end position="51"/>
    </location>
</feature>
<feature type="compositionally biased region" description="Acidic residues" evidence="13">
    <location>
        <begin position="300"/>
        <end position="321"/>
    </location>
</feature>
<feature type="compositionally biased region" description="Basic and acidic residues" evidence="13">
    <location>
        <begin position="765"/>
        <end position="777"/>
    </location>
</feature>
<name>A0A6F9D6I3_9ASCI</name>
<dbReference type="InterPro" id="IPR007797">
    <property type="entry name" value="AF4/FMR2"/>
</dbReference>
<comment type="similarity">
    <text evidence="2">Belongs to the AF4 family.</text>
</comment>
<sequence length="1286" mass="140835">MANTSYRSSMPSSTISEDRQRQRDRRRQMEQNASRANEDLPSFPEPLRVVSRQDSLSTTIQDVLGDVSAVGNVIRHNPNSWYGTSRNPSSTNQHSSSSSSHRQHSSSDKSKSRHEGSTNHKSSSGGHQSHSRSHSSLSASQSRSEGRHSTGSSGHSKGSGAYRENNSSSRNQFTASQQSDTTLRPQDQSDQGILKDSHADDASSALRTSNILEQVANRGRLQSADMPGAVEHIFQEMNHLIHEPLTAIQTPNIGAEFNFTRTDIKQKDGGTLEDVRAQGHDNNATLTPALTADVGLSDSDSSEEEEEESESEESEPEEREEETGKWDLGTYMMTEPAEDAASSAADHTSSERGKKSRSAAGARAEQHGSGHGEGASGRNSTSQNSQRKSSNRGRTSTKSSSNHRASPASGDTTKPSRTSTNTKGKNSDKRTNHSKSSSRGRHSSASSQRSSSPVPRTSVAPQQRPSGVQSAKRSKNSPLSARSQNKSSPIPRKDSPLVPSAKDHPDKHLSKAKGTESSRKADRRSEGTFPYSVNNNSNNEPSPNVRNVTVSHTQPSGEHRRTGNKRPSRVRVAEKKCSRDPPPHSAASSSESESSDEEERPASSDSSSSSSSDEEEKSVFVRSVSPLPASSGKSYSRERTNSSSAKAKYSKLNESQTSYASPDLSPVKKQTGVRSAPKSKSRRSAPEPIPRAEQLDTLCVPNRNQEFAKQNLASKDKTEHSSRKSYHFSPSEGQQEQSQAKHKPSKTSAKSPNFQDCFPSLWVRLRPESAPQRKRDSLSPPSVGDTRLAGSENEPRIDAHPHLTGVDDNTGDRFSRLPTLSTGSETEQPIRRAESVQVAVAVSSNDLSPLGSGLHSKRKHVQSSAHSAHDGQSSGSSSHKSKRRKRGTPSPAELKSSHQTEGERSRDENSQWKDRRKTSPSSQYQQQNRPYPNASDKSSSNSSSLSSNPNTQQRSSMDSTCQSTSHSASAGVASIVPEPDSSWPEQERLLKSDDYMREGKRLKHEGDACADTRTGRTRMGESLSRALIYFEAALCFVMNGYMLEMENGNERSETSSGSSHSPTSMYHQTISLLDYIKKMRPHDDQQETAFRRLNLSCLRCQALLHLRVYKLKKDLATKYSEIIADQFKQTPNKASRTPSPWHPCGPSSANGQNVVSPVSPAVPSPYGVTLPGPSPVAPTNNCEYVSSSTQVSSKITSPPNQSNVVFPPKMYEVFKHYHTIMNSLMLAHERWEQAEAIQAEHADFFRNVDTLCGRTLVLHSSLRDMATYNKVVLHQLRAVYLKSPRE</sequence>
<keyword evidence="4" id="KW-0217">Developmental protein</keyword>
<dbReference type="Pfam" id="PF18876">
    <property type="entry name" value="AFF4_CHD"/>
    <property type="match status" value="1"/>
</dbReference>
<evidence type="ECO:0000256" key="12">
    <source>
        <dbReference type="ARBA" id="ARBA00032149"/>
    </source>
</evidence>
<keyword evidence="5" id="KW-0597">Phosphoprotein</keyword>
<evidence type="ECO:0000256" key="7">
    <source>
        <dbReference type="ARBA" id="ARBA00023015"/>
    </source>
</evidence>
<accession>A0A6F9D6I3</accession>
<feature type="compositionally biased region" description="Polar residues" evidence="13">
    <location>
        <begin position="818"/>
        <end position="827"/>
    </location>
</feature>
<dbReference type="PANTHER" id="PTHR10528">
    <property type="entry name" value="AF4/FMR2 FAMILY MEMBER"/>
    <property type="match status" value="1"/>
</dbReference>
<feature type="compositionally biased region" description="Basic and acidic residues" evidence="13">
    <location>
        <begin position="105"/>
        <end position="118"/>
    </location>
</feature>
<feature type="compositionally biased region" description="Low complexity" evidence="13">
    <location>
        <begin position="862"/>
        <end position="878"/>
    </location>
</feature>
<feature type="compositionally biased region" description="Low complexity" evidence="13">
    <location>
        <begin position="835"/>
        <end position="844"/>
    </location>
</feature>
<evidence type="ECO:0000256" key="4">
    <source>
        <dbReference type="ARBA" id="ARBA00022473"/>
    </source>
</evidence>
<keyword evidence="8" id="KW-0238">DNA-binding</keyword>
<dbReference type="InterPro" id="IPR043640">
    <property type="entry name" value="AF4/FMR2_CHD"/>
</dbReference>
<feature type="compositionally biased region" description="Polar residues" evidence="13">
    <location>
        <begin position="459"/>
        <end position="488"/>
    </location>
</feature>
<dbReference type="GO" id="GO:0003677">
    <property type="term" value="F:DNA binding"/>
    <property type="evidence" value="ECO:0007669"/>
    <property type="project" value="UniProtKB-KW"/>
</dbReference>
<evidence type="ECO:0000256" key="5">
    <source>
        <dbReference type="ARBA" id="ARBA00022553"/>
    </source>
</evidence>
<dbReference type="GO" id="GO:0010468">
    <property type="term" value="P:regulation of gene expression"/>
    <property type="evidence" value="ECO:0007669"/>
    <property type="project" value="InterPro"/>
</dbReference>
<feature type="compositionally biased region" description="Basic and acidic residues" evidence="13">
    <location>
        <begin position="571"/>
        <end position="582"/>
    </location>
</feature>
<evidence type="ECO:0000256" key="3">
    <source>
        <dbReference type="ARBA" id="ARBA00021888"/>
    </source>
</evidence>
<feature type="compositionally biased region" description="Low complexity" evidence="13">
    <location>
        <begin position="443"/>
        <end position="458"/>
    </location>
</feature>
<keyword evidence="9" id="KW-0804">Transcription</keyword>
<feature type="compositionally biased region" description="Low complexity" evidence="13">
    <location>
        <begin position="85"/>
        <end position="100"/>
    </location>
</feature>
<feature type="compositionally biased region" description="Low complexity" evidence="13">
    <location>
        <begin position="122"/>
        <end position="160"/>
    </location>
</feature>
<dbReference type="EMBL" id="LR782768">
    <property type="protein sequence ID" value="CAB3220449.1"/>
    <property type="molecule type" value="mRNA"/>
</dbReference>
<feature type="region of interest" description="Disordered" evidence="13">
    <location>
        <begin position="280"/>
        <end position="988"/>
    </location>
</feature>
<dbReference type="Gene3D" id="6.10.250.2670">
    <property type="match status" value="1"/>
</dbReference>
<gene>
    <name evidence="15" type="primary">Aff4-002</name>
</gene>
<feature type="region of interest" description="Disordered" evidence="13">
    <location>
        <begin position="78"/>
        <end position="206"/>
    </location>
</feature>
<protein>
    <recommendedName>
        <fullName evidence="3">AF4/FMR2 family member lilli</fullName>
    </recommendedName>
    <alternativeName>
        <fullName evidence="12">Protein lilliputian</fullName>
    </alternativeName>
</protein>
<feature type="compositionally biased region" description="Polar residues" evidence="13">
    <location>
        <begin position="1"/>
        <end position="15"/>
    </location>
</feature>